<dbReference type="InterPro" id="IPR002110">
    <property type="entry name" value="Ankyrin_rpt"/>
</dbReference>
<evidence type="ECO:0000313" key="7">
    <source>
        <dbReference type="Proteomes" id="UP001302602"/>
    </source>
</evidence>
<evidence type="ECO:0000256" key="3">
    <source>
        <dbReference type="PROSITE-ProRule" id="PRU00023"/>
    </source>
</evidence>
<keyword evidence="1" id="KW-0677">Repeat</keyword>
<evidence type="ECO:0000313" key="6">
    <source>
        <dbReference type="EMBL" id="KAK4120693.1"/>
    </source>
</evidence>
<dbReference type="InterPro" id="IPR036770">
    <property type="entry name" value="Ankyrin_rpt-contain_sf"/>
</dbReference>
<feature type="repeat" description="ANK" evidence="3">
    <location>
        <begin position="279"/>
        <end position="306"/>
    </location>
</feature>
<feature type="compositionally biased region" description="Low complexity" evidence="4">
    <location>
        <begin position="230"/>
        <end position="272"/>
    </location>
</feature>
<dbReference type="SMART" id="SM00248">
    <property type="entry name" value="ANK"/>
    <property type="match status" value="3"/>
</dbReference>
<feature type="domain" description="BZIP" evidence="5">
    <location>
        <begin position="22"/>
        <end position="37"/>
    </location>
</feature>
<sequence length="369" mass="38274">MDMGEADEVKLVANPKPQISERRRLQNRIAQRKFRERKAQSKRLETEFEFDVWSGPPYNAADIGCPFELGSTECAADGAVGLFTGAPCPPPGTEIEGYTAYPEALDSAQYPEYCALPVPFSPDVAPSTIASPPSLNNSSSTVASLSSYPTPPTPLIASGVLTPVTSSGSPIHPLPLGSLGASITPTTTPTTPITPPTATSTTCTLPPTPVLTPSPAAGYNDLNASLTTTASTASSFQQPSSTLHTSQPTATTTTTTTTTSSSSSTPISPTTSVQVPPLLHVAARTRNRSIMASLLKHGAPPDERDAATGRTALHVAAELGDVALVTLLLRYGADAHATDVVGATPLFLAVSAGQGEVVELLLESMRGQR</sequence>
<dbReference type="InterPro" id="IPR046347">
    <property type="entry name" value="bZIP_sf"/>
</dbReference>
<evidence type="ECO:0000256" key="4">
    <source>
        <dbReference type="SAM" id="MobiDB-lite"/>
    </source>
</evidence>
<feature type="repeat" description="ANK" evidence="3">
    <location>
        <begin position="341"/>
        <end position="363"/>
    </location>
</feature>
<dbReference type="GO" id="GO:0003700">
    <property type="term" value="F:DNA-binding transcription factor activity"/>
    <property type="evidence" value="ECO:0007669"/>
    <property type="project" value="InterPro"/>
</dbReference>
<dbReference type="Proteomes" id="UP001302602">
    <property type="component" value="Unassembled WGS sequence"/>
</dbReference>
<dbReference type="Pfam" id="PF12796">
    <property type="entry name" value="Ank_2"/>
    <property type="match status" value="1"/>
</dbReference>
<protein>
    <recommendedName>
        <fullName evidence="5">BZIP domain-containing protein</fullName>
    </recommendedName>
</protein>
<dbReference type="PANTHER" id="PTHR24198">
    <property type="entry name" value="ANKYRIN REPEAT AND PROTEIN KINASE DOMAIN-CONTAINING PROTEIN"/>
    <property type="match status" value="1"/>
</dbReference>
<reference evidence="6" key="1">
    <citation type="journal article" date="2023" name="Mol. Phylogenet. Evol.">
        <title>Genome-scale phylogeny and comparative genomics of the fungal order Sordariales.</title>
        <authorList>
            <person name="Hensen N."/>
            <person name="Bonometti L."/>
            <person name="Westerberg I."/>
            <person name="Brannstrom I.O."/>
            <person name="Guillou S."/>
            <person name="Cros-Aarteil S."/>
            <person name="Calhoun S."/>
            <person name="Haridas S."/>
            <person name="Kuo A."/>
            <person name="Mondo S."/>
            <person name="Pangilinan J."/>
            <person name="Riley R."/>
            <person name="LaButti K."/>
            <person name="Andreopoulos B."/>
            <person name="Lipzen A."/>
            <person name="Chen C."/>
            <person name="Yan M."/>
            <person name="Daum C."/>
            <person name="Ng V."/>
            <person name="Clum A."/>
            <person name="Steindorff A."/>
            <person name="Ohm R.A."/>
            <person name="Martin F."/>
            <person name="Silar P."/>
            <person name="Natvig D.O."/>
            <person name="Lalanne C."/>
            <person name="Gautier V."/>
            <person name="Ament-Velasquez S.L."/>
            <person name="Kruys A."/>
            <person name="Hutchinson M.I."/>
            <person name="Powell A.J."/>
            <person name="Barry K."/>
            <person name="Miller A.N."/>
            <person name="Grigoriev I.V."/>
            <person name="Debuchy R."/>
            <person name="Gladieux P."/>
            <person name="Hiltunen Thoren M."/>
            <person name="Johannesson H."/>
        </authorList>
    </citation>
    <scope>NUCLEOTIDE SEQUENCE</scope>
    <source>
        <strain evidence="6">CBS 731.68</strain>
    </source>
</reference>
<organism evidence="6 7">
    <name type="scientific">Parathielavia appendiculata</name>
    <dbReference type="NCBI Taxonomy" id="2587402"/>
    <lineage>
        <taxon>Eukaryota</taxon>
        <taxon>Fungi</taxon>
        <taxon>Dikarya</taxon>
        <taxon>Ascomycota</taxon>
        <taxon>Pezizomycotina</taxon>
        <taxon>Sordariomycetes</taxon>
        <taxon>Sordariomycetidae</taxon>
        <taxon>Sordariales</taxon>
        <taxon>Chaetomiaceae</taxon>
        <taxon>Parathielavia</taxon>
    </lineage>
</organism>
<evidence type="ECO:0000256" key="2">
    <source>
        <dbReference type="ARBA" id="ARBA00023043"/>
    </source>
</evidence>
<dbReference type="PANTHER" id="PTHR24198:SF165">
    <property type="entry name" value="ANKYRIN REPEAT-CONTAINING PROTEIN-RELATED"/>
    <property type="match status" value="1"/>
</dbReference>
<proteinExistence type="predicted"/>
<dbReference type="SUPFAM" id="SSF57959">
    <property type="entry name" value="Leucine zipper domain"/>
    <property type="match status" value="1"/>
</dbReference>
<evidence type="ECO:0000256" key="1">
    <source>
        <dbReference type="ARBA" id="ARBA00022737"/>
    </source>
</evidence>
<gene>
    <name evidence="6" type="ORF">N657DRAFT_692901</name>
</gene>
<accession>A0AAN6TU33</accession>
<feature type="repeat" description="ANK" evidence="3">
    <location>
        <begin position="308"/>
        <end position="340"/>
    </location>
</feature>
<dbReference type="SUPFAM" id="SSF48403">
    <property type="entry name" value="Ankyrin repeat"/>
    <property type="match status" value="1"/>
</dbReference>
<dbReference type="GeneID" id="87833955"/>
<keyword evidence="7" id="KW-1185">Reference proteome</keyword>
<dbReference type="Gene3D" id="1.25.40.20">
    <property type="entry name" value="Ankyrin repeat-containing domain"/>
    <property type="match status" value="1"/>
</dbReference>
<dbReference type="AlphaFoldDB" id="A0AAN6TU33"/>
<keyword evidence="2 3" id="KW-0040">ANK repeat</keyword>
<reference evidence="6" key="2">
    <citation type="submission" date="2023-05" db="EMBL/GenBank/DDBJ databases">
        <authorList>
            <consortium name="Lawrence Berkeley National Laboratory"/>
            <person name="Steindorff A."/>
            <person name="Hensen N."/>
            <person name="Bonometti L."/>
            <person name="Westerberg I."/>
            <person name="Brannstrom I.O."/>
            <person name="Guillou S."/>
            <person name="Cros-Aarteil S."/>
            <person name="Calhoun S."/>
            <person name="Haridas S."/>
            <person name="Kuo A."/>
            <person name="Mondo S."/>
            <person name="Pangilinan J."/>
            <person name="Riley R."/>
            <person name="Labutti K."/>
            <person name="Andreopoulos B."/>
            <person name="Lipzen A."/>
            <person name="Chen C."/>
            <person name="Yanf M."/>
            <person name="Daum C."/>
            <person name="Ng V."/>
            <person name="Clum A."/>
            <person name="Ohm R."/>
            <person name="Martin F."/>
            <person name="Silar P."/>
            <person name="Natvig D."/>
            <person name="Lalanne C."/>
            <person name="Gautier V."/>
            <person name="Ament-Velasquez S.L."/>
            <person name="Kruys A."/>
            <person name="Hutchinson M.I."/>
            <person name="Powell A.J."/>
            <person name="Barry K."/>
            <person name="Miller A.N."/>
            <person name="Grigoriev I.V."/>
            <person name="Debuchy R."/>
            <person name="Gladieux P."/>
            <person name="Thoren M.H."/>
            <person name="Johannesson H."/>
        </authorList>
    </citation>
    <scope>NUCLEOTIDE SEQUENCE</scope>
    <source>
        <strain evidence="6">CBS 731.68</strain>
    </source>
</reference>
<dbReference type="PROSITE" id="PS50297">
    <property type="entry name" value="ANK_REP_REGION"/>
    <property type="match status" value="2"/>
</dbReference>
<evidence type="ECO:0000259" key="5">
    <source>
        <dbReference type="PROSITE" id="PS00036"/>
    </source>
</evidence>
<dbReference type="RefSeq" id="XP_062644464.1">
    <property type="nucleotide sequence ID" value="XM_062797188.1"/>
</dbReference>
<feature type="region of interest" description="Disordered" evidence="4">
    <location>
        <begin position="230"/>
        <end position="273"/>
    </location>
</feature>
<dbReference type="EMBL" id="MU853237">
    <property type="protein sequence ID" value="KAK4120693.1"/>
    <property type="molecule type" value="Genomic_DNA"/>
</dbReference>
<dbReference type="InterPro" id="IPR004827">
    <property type="entry name" value="bZIP"/>
</dbReference>
<name>A0AAN6TU33_9PEZI</name>
<dbReference type="PROSITE" id="PS00036">
    <property type="entry name" value="BZIP_BASIC"/>
    <property type="match status" value="1"/>
</dbReference>
<dbReference type="CDD" id="cd14688">
    <property type="entry name" value="bZIP_YAP"/>
    <property type="match status" value="1"/>
</dbReference>
<comment type="caution">
    <text evidence="6">The sequence shown here is derived from an EMBL/GenBank/DDBJ whole genome shotgun (WGS) entry which is preliminary data.</text>
</comment>
<dbReference type="PROSITE" id="PS50088">
    <property type="entry name" value="ANK_REPEAT"/>
    <property type="match status" value="3"/>
</dbReference>